<protein>
    <submittedName>
        <fullName evidence="1">Uncharacterized protein</fullName>
    </submittedName>
</protein>
<accession>A0A8S5NVX6</accession>
<dbReference type="EMBL" id="BK015264">
    <property type="protein sequence ID" value="DAD98583.1"/>
    <property type="molecule type" value="Genomic_DNA"/>
</dbReference>
<sequence length="85" mass="9989">MENKMITISEALEGRPRLYRMCNPENENFQRIVFPFYDDIFNSSTNNTPHEILYILTGETTDAILIKEEEKDIPCLLPIPDEIFH</sequence>
<reference evidence="1" key="1">
    <citation type="journal article" date="2021" name="Proc. Natl. Acad. Sci. U.S.A.">
        <title>A Catalog of Tens of Thousands of Viruses from Human Metagenomes Reveals Hidden Associations with Chronic Diseases.</title>
        <authorList>
            <person name="Tisza M.J."/>
            <person name="Buck C.B."/>
        </authorList>
    </citation>
    <scope>NUCLEOTIDE SEQUENCE</scope>
    <source>
        <strain evidence="1">CtTnV63</strain>
    </source>
</reference>
<name>A0A8S5NVX6_9CAUD</name>
<organism evidence="1">
    <name type="scientific">Siphoviridae sp. ctTnV63</name>
    <dbReference type="NCBI Taxonomy" id="2825523"/>
    <lineage>
        <taxon>Viruses</taxon>
        <taxon>Duplodnaviria</taxon>
        <taxon>Heunggongvirae</taxon>
        <taxon>Uroviricota</taxon>
        <taxon>Caudoviricetes</taxon>
    </lineage>
</organism>
<proteinExistence type="predicted"/>
<evidence type="ECO:0000313" key="1">
    <source>
        <dbReference type="EMBL" id="DAD98583.1"/>
    </source>
</evidence>